<keyword evidence="3" id="KW-1185">Reference proteome</keyword>
<dbReference type="CDD" id="cd09917">
    <property type="entry name" value="F-box_SF"/>
    <property type="match status" value="1"/>
</dbReference>
<dbReference type="Gene3D" id="1.20.1280.50">
    <property type="match status" value="1"/>
</dbReference>
<evidence type="ECO:0000313" key="3">
    <source>
        <dbReference type="Proteomes" id="UP001054945"/>
    </source>
</evidence>
<protein>
    <submittedName>
        <fullName evidence="2">F-box only protein 22</fullName>
    </submittedName>
</protein>
<dbReference type="SUPFAM" id="SSF81383">
    <property type="entry name" value="F-box domain"/>
    <property type="match status" value="1"/>
</dbReference>
<dbReference type="InterPro" id="IPR036047">
    <property type="entry name" value="F-box-like_dom_sf"/>
</dbReference>
<dbReference type="GO" id="GO:0000209">
    <property type="term" value="P:protein polyubiquitination"/>
    <property type="evidence" value="ECO:0007669"/>
    <property type="project" value="TreeGrafter"/>
</dbReference>
<evidence type="ECO:0000313" key="2">
    <source>
        <dbReference type="EMBL" id="GIY76098.1"/>
    </source>
</evidence>
<dbReference type="AlphaFoldDB" id="A0AAV4W372"/>
<organism evidence="2 3">
    <name type="scientific">Caerostris extrusa</name>
    <name type="common">Bark spider</name>
    <name type="synonym">Caerostris bankana</name>
    <dbReference type="NCBI Taxonomy" id="172846"/>
    <lineage>
        <taxon>Eukaryota</taxon>
        <taxon>Metazoa</taxon>
        <taxon>Ecdysozoa</taxon>
        <taxon>Arthropoda</taxon>
        <taxon>Chelicerata</taxon>
        <taxon>Arachnida</taxon>
        <taxon>Araneae</taxon>
        <taxon>Araneomorphae</taxon>
        <taxon>Entelegynae</taxon>
        <taxon>Araneoidea</taxon>
        <taxon>Araneidae</taxon>
        <taxon>Caerostris</taxon>
    </lineage>
</organism>
<sequence length="378" mass="43074">MEGEECIIQESKMFDQMPVMLNPMVVERIFKFISFRDLMRISRVCTVWCELAKIEKNRRTKIAKIFIVSENTKRMLENKAESSLYQPIEMETDMHMELEKLPCAPSFCIEKVKSRECFKKILLKEVKTALRKYLPENCEISLNVTFGVIGCMGDIPYTPLEIEDGTALSACFYSNMPGMQVKLYPMEQKQGFAKKFITGKEPAKALLFFVTDKGCGYVNKILKNNLWEKDFKVALGGAVVEQSDSIMGSIIAFSGPNVEAASILIGPEDEEKEIRSKLEILKDTGLQNHDCFAYMFTCIARGGSMHAKPNFESSLFNEYFPNIPIIGLFGTGEFGVNFLPNVKWETTELKHGEFIFTDKNYRYGYCTVFVVIALKKDN</sequence>
<comment type="caution">
    <text evidence="2">The sequence shown here is derived from an EMBL/GenBank/DDBJ whole genome shotgun (WGS) entry which is preliminary data.</text>
</comment>
<dbReference type="PANTHER" id="PTHR14939">
    <property type="entry name" value="F-BOX ONLY PROTEIN 22"/>
    <property type="match status" value="1"/>
</dbReference>
<accession>A0AAV4W372</accession>
<dbReference type="Proteomes" id="UP001054945">
    <property type="component" value="Unassembled WGS sequence"/>
</dbReference>
<dbReference type="GO" id="GO:0032436">
    <property type="term" value="P:positive regulation of proteasomal ubiquitin-dependent protein catabolic process"/>
    <property type="evidence" value="ECO:0007669"/>
    <property type="project" value="TreeGrafter"/>
</dbReference>
<reference evidence="2 3" key="1">
    <citation type="submission" date="2021-06" db="EMBL/GenBank/DDBJ databases">
        <title>Caerostris extrusa draft genome.</title>
        <authorList>
            <person name="Kono N."/>
            <person name="Arakawa K."/>
        </authorList>
    </citation>
    <scope>NUCLEOTIDE SEQUENCE [LARGE SCALE GENOMIC DNA]</scope>
</reference>
<dbReference type="InterPro" id="IPR001810">
    <property type="entry name" value="F-box_dom"/>
</dbReference>
<dbReference type="PANTHER" id="PTHR14939:SF5">
    <property type="entry name" value="F-BOX ONLY PROTEIN 22"/>
    <property type="match status" value="1"/>
</dbReference>
<gene>
    <name evidence="2" type="primary">X975_08190</name>
    <name evidence="2" type="ORF">CEXT_421741</name>
</gene>
<proteinExistence type="predicted"/>
<feature type="domain" description="F-box" evidence="1">
    <location>
        <begin position="25"/>
        <end position="58"/>
    </location>
</feature>
<name>A0AAV4W372_CAEEX</name>
<dbReference type="Pfam" id="PF00646">
    <property type="entry name" value="F-box"/>
    <property type="match status" value="1"/>
</dbReference>
<evidence type="ECO:0000259" key="1">
    <source>
        <dbReference type="Pfam" id="PF00646"/>
    </source>
</evidence>
<dbReference type="EMBL" id="BPLR01015434">
    <property type="protein sequence ID" value="GIY76098.1"/>
    <property type="molecule type" value="Genomic_DNA"/>
</dbReference>